<dbReference type="KEGG" id="nkr:NKOR_00630"/>
<dbReference type="AlphaFoldDB" id="K0B3K0"/>
<dbReference type="SUPFAM" id="SSF55874">
    <property type="entry name" value="ATPase domain of HSP90 chaperone/DNA topoisomerase II/histidine kinase"/>
    <property type="match status" value="1"/>
</dbReference>
<dbReference type="EMBL" id="CP003842">
    <property type="protein sequence ID" value="AFS80044.1"/>
    <property type="molecule type" value="Genomic_DNA"/>
</dbReference>
<proteinExistence type="predicted"/>
<dbReference type="InterPro" id="IPR036890">
    <property type="entry name" value="HATPase_C_sf"/>
</dbReference>
<accession>K0B3K0</accession>
<organism evidence="1 2">
    <name type="scientific">Candidatus Nitrosopumilus koreensis AR1</name>
    <dbReference type="NCBI Taxonomy" id="1229908"/>
    <lineage>
        <taxon>Archaea</taxon>
        <taxon>Nitrososphaerota</taxon>
        <taxon>Nitrososphaeria</taxon>
        <taxon>Nitrosopumilales</taxon>
        <taxon>Nitrosopumilaceae</taxon>
        <taxon>Nitrosopumilus</taxon>
    </lineage>
</organism>
<protein>
    <submittedName>
        <fullName evidence="1">Uncharacterized protein</fullName>
    </submittedName>
</protein>
<dbReference type="STRING" id="1229908.NKOR_00630"/>
<dbReference type="Proteomes" id="UP000006101">
    <property type="component" value="Chromosome"/>
</dbReference>
<dbReference type="GeneID" id="13725575"/>
<dbReference type="PATRIC" id="fig|1229908.8.peg.133"/>
<name>K0B3K0_9ARCH</name>
<evidence type="ECO:0000313" key="2">
    <source>
        <dbReference type="Proteomes" id="UP000006101"/>
    </source>
</evidence>
<keyword evidence="2" id="KW-1185">Reference proteome</keyword>
<dbReference type="HOGENOM" id="CLU_373258_0_0_2"/>
<sequence>MTRTGKKLMALDDRLVSRIQERGTRGNVIKSLAELVKNCDDAYDRLELQGEKTSGIIEIGYWKLPKGKGFSVSGFFVRDFGAGMSTEQLTNAYFSESPDKGNYGSDTSGDTRNGAIGVGGKDCFKNMVDCLIISVKDNQLTVADIETDVRTDRLASEIISGEDATPYLQQVNNMLKNSAESIDLSKNQTFAMFRLPEHHSGSRTDTLAEQLTNFYTLRWIMESNIRKVKLIDVTTGQTSILKHIPTPGEVIFEKSFTIPYSNIGYDVLVQIKKSETDLDHKSDFGENILIKDNRGAILDNKLFGYESDSGANRIFGQVVINDWKKLYRLEKGKILTDQREGLDYNHKFNKLLEQIIRTHLKPIIDAEKEKQGSNPRLEQGLDKNIKKAFAFINKIMMKDPDAGTHEEELPDVPPEGIEFSKPSLTIPFEKTKKLKLLLNPGRVPTNSEIALRVFGEAITISPENSISAPGTYDVDVPYVEIEITGKKLNARSTLKAYFGEMVAETEIFVVPEQFFQPKHGFAFKPSKANLIPKKSRKIKLVIDTNLVDPGTPIEISCDDERVEFSPKKLTVTNPPNLGKYLTEEIIEISCSKLGLKAKLVAETKTNAGEDRQAICELEVKEKEPPKQFFKDYELDPKGEKRVRSRFKDGIIYVHVNAPILLFTFGRNQKNLRDKKAEAIFMLADTVVQRMAMEWATWKADNNKLDILSDRATEIQVEKNSIEYEYGLQIHQMIVQGFTKKLEDL</sequence>
<dbReference type="RefSeq" id="WP_014962435.1">
    <property type="nucleotide sequence ID" value="NC_018655.1"/>
</dbReference>
<reference evidence="1 2" key="1">
    <citation type="journal article" date="2012" name="J. Bacteriol.">
        <title>Draft Genome Sequence of an Ammonia-Oxidizing Archaeon, "Candidatus Nitrosopumilus koreensis" AR1, from Marine Sediment.</title>
        <authorList>
            <person name="Park S.J."/>
            <person name="Kim J.G."/>
            <person name="Jung M.Y."/>
            <person name="Kim S.J."/>
            <person name="Cha I.T."/>
            <person name="Kwon K."/>
            <person name="Lee J.H."/>
            <person name="Rhee S.K."/>
        </authorList>
    </citation>
    <scope>NUCLEOTIDE SEQUENCE [LARGE SCALE GENOMIC DNA]</scope>
    <source>
        <strain evidence="1 2">AR1</strain>
    </source>
</reference>
<gene>
    <name evidence="1" type="ORF">NKOR_00630</name>
</gene>
<evidence type="ECO:0000313" key="1">
    <source>
        <dbReference type="EMBL" id="AFS80044.1"/>
    </source>
</evidence>